<keyword evidence="1" id="KW-0812">Transmembrane</keyword>
<comment type="caution">
    <text evidence="2">The sequence shown here is derived from an EMBL/GenBank/DDBJ whole genome shotgun (WGS) entry which is preliminary data.</text>
</comment>
<dbReference type="EMBL" id="NPDN01000007">
    <property type="protein sequence ID" value="PJZ24828.1"/>
    <property type="molecule type" value="Genomic_DNA"/>
</dbReference>
<proteinExistence type="predicted"/>
<dbReference type="Proteomes" id="UP000232196">
    <property type="component" value="Unassembled WGS sequence"/>
</dbReference>
<feature type="transmembrane region" description="Helical" evidence="1">
    <location>
        <begin position="224"/>
        <end position="247"/>
    </location>
</feature>
<reference evidence="2 3" key="1">
    <citation type="submission" date="2017-07" db="EMBL/GenBank/DDBJ databases">
        <title>Leptospira spp. isolated from tropical soils.</title>
        <authorList>
            <person name="Thibeaux R."/>
            <person name="Iraola G."/>
            <person name="Ferres I."/>
            <person name="Bierque E."/>
            <person name="Girault D."/>
            <person name="Soupe-Gilbert M.-E."/>
            <person name="Picardeau M."/>
            <person name="Goarant C."/>
        </authorList>
    </citation>
    <scope>NUCLEOTIDE SEQUENCE [LARGE SCALE GENOMIC DNA]</scope>
    <source>
        <strain evidence="2 3">MCA1-C-A1</strain>
    </source>
</reference>
<name>A0A2M9XAW7_9LEPT</name>
<sequence>MFKRSLESLEFLKKAENIFRSPFIWAGFLFLVCFTGILFLFDLRFLSRHYDWDSIVYTHNIVTNKYWKVFFNPHHIGFESTGLLYLKFWHWFHGPDSAMFGLRLRVLVVASFFIFILMLSYWRLYKDMVGAVLLGLAVHCSQGFWFYAQHNDTPLIHSCFTAALFLLCVWNSKNGWSPGKLFIAGFLQVWNVYYHQSDTIFLTFVPASVLLANKWRGRSFEYSYKLKLIFVYLLSVVLILTLSYLYVGFILLERNLTAPIESEKNFANWLFLYASQERWGAAPGPKNYIMNFYRGIGDAFLNFEGVKNGLRVNTNDLTSLKSFPYNLNLGFWVGILLLAFLNWLRLWKSYKTELILLFFWLIPSFVFYTWWEGYFFEFWVSSVIGLLIFAALVFRSLEFENFRFGIRSISHIIFFSYVSLLFLVNFTYSTLPRSERSHKSFIEGIEDKYERITPEPVYLNE</sequence>
<feature type="transmembrane region" description="Helical" evidence="1">
    <location>
        <begin position="102"/>
        <end position="122"/>
    </location>
</feature>
<feature type="transmembrane region" description="Helical" evidence="1">
    <location>
        <begin position="155"/>
        <end position="172"/>
    </location>
</feature>
<keyword evidence="1" id="KW-0472">Membrane</keyword>
<dbReference type="OrthoDB" id="341112at2"/>
<evidence type="ECO:0000256" key="1">
    <source>
        <dbReference type="SAM" id="Phobius"/>
    </source>
</evidence>
<keyword evidence="3" id="KW-1185">Reference proteome</keyword>
<feature type="transmembrane region" description="Helical" evidence="1">
    <location>
        <begin position="329"/>
        <end position="347"/>
    </location>
</feature>
<protein>
    <recommendedName>
        <fullName evidence="4">Glycosyltransferase RgtA/B/C/D-like domain-containing protein</fullName>
    </recommendedName>
</protein>
<keyword evidence="1" id="KW-1133">Transmembrane helix</keyword>
<feature type="transmembrane region" description="Helical" evidence="1">
    <location>
        <begin position="409"/>
        <end position="428"/>
    </location>
</feature>
<feature type="transmembrane region" description="Helical" evidence="1">
    <location>
        <begin position="128"/>
        <end position="148"/>
    </location>
</feature>
<feature type="transmembrane region" description="Helical" evidence="1">
    <location>
        <begin position="354"/>
        <end position="371"/>
    </location>
</feature>
<gene>
    <name evidence="2" type="ORF">CH357_14705</name>
</gene>
<evidence type="ECO:0000313" key="3">
    <source>
        <dbReference type="Proteomes" id="UP000232196"/>
    </source>
</evidence>
<accession>A0A2M9XAW7</accession>
<evidence type="ECO:0008006" key="4">
    <source>
        <dbReference type="Google" id="ProtNLM"/>
    </source>
</evidence>
<feature type="transmembrane region" description="Helical" evidence="1">
    <location>
        <begin position="23"/>
        <end position="41"/>
    </location>
</feature>
<dbReference type="AlphaFoldDB" id="A0A2M9XAW7"/>
<feature type="transmembrane region" description="Helical" evidence="1">
    <location>
        <begin position="377"/>
        <end position="397"/>
    </location>
</feature>
<organism evidence="2 3">
    <name type="scientific">Leptospira hartskeerlii</name>
    <dbReference type="NCBI Taxonomy" id="2023177"/>
    <lineage>
        <taxon>Bacteria</taxon>
        <taxon>Pseudomonadati</taxon>
        <taxon>Spirochaetota</taxon>
        <taxon>Spirochaetia</taxon>
        <taxon>Leptospirales</taxon>
        <taxon>Leptospiraceae</taxon>
        <taxon>Leptospira</taxon>
    </lineage>
</organism>
<dbReference type="RefSeq" id="WP_100707519.1">
    <property type="nucleotide sequence ID" value="NZ_NPDL01000006.1"/>
</dbReference>
<evidence type="ECO:0000313" key="2">
    <source>
        <dbReference type="EMBL" id="PJZ24828.1"/>
    </source>
</evidence>